<reference evidence="6" key="1">
    <citation type="submission" date="2020-01" db="EMBL/GenBank/DDBJ databases">
        <authorList>
            <consortium name="DOE Joint Genome Institute"/>
            <person name="Haridas S."/>
            <person name="Albert R."/>
            <person name="Binder M."/>
            <person name="Bloem J."/>
            <person name="Labutti K."/>
            <person name="Salamov A."/>
            <person name="Andreopoulos B."/>
            <person name="Baker S.E."/>
            <person name="Barry K."/>
            <person name="Bills G."/>
            <person name="Bluhm B.H."/>
            <person name="Cannon C."/>
            <person name="Castanera R."/>
            <person name="Culley D.E."/>
            <person name="Daum C."/>
            <person name="Ezra D."/>
            <person name="Gonzalez J.B."/>
            <person name="Henrissat B."/>
            <person name="Kuo A."/>
            <person name="Liang C."/>
            <person name="Lipzen A."/>
            <person name="Lutzoni F."/>
            <person name="Magnuson J."/>
            <person name="Mondo S."/>
            <person name="Nolan M."/>
            <person name="Ohm R."/>
            <person name="Pangilinan J."/>
            <person name="Park H.-J."/>
            <person name="Ramirez L."/>
            <person name="Alfaro M."/>
            <person name="Sun H."/>
            <person name="Tritt A."/>
            <person name="Yoshinaga Y."/>
            <person name="Zwiers L.-H."/>
            <person name="Turgeon B.G."/>
            <person name="Goodwin S.B."/>
            <person name="Spatafora J.W."/>
            <person name="Crous P.W."/>
            <person name="Grigoriev I.V."/>
        </authorList>
    </citation>
    <scope>NUCLEOTIDE SEQUENCE</scope>
    <source>
        <strain evidence="6">P77</strain>
    </source>
</reference>
<protein>
    <recommendedName>
        <fullName evidence="5">RING-type domain-containing protein</fullName>
    </recommendedName>
</protein>
<keyword evidence="3" id="KW-0862">Zinc</keyword>
<dbReference type="EMBL" id="ML975245">
    <property type="protein sequence ID" value="KAF1839312.1"/>
    <property type="molecule type" value="Genomic_DNA"/>
</dbReference>
<proteinExistence type="predicted"/>
<keyword evidence="2 4" id="KW-0863">Zinc-finger</keyword>
<dbReference type="InterPro" id="IPR013083">
    <property type="entry name" value="Znf_RING/FYVE/PHD"/>
</dbReference>
<name>A0A6A5KSU5_9PLEO</name>
<organism evidence="6 7">
    <name type="scientific">Decorospora gaudefroyi</name>
    <dbReference type="NCBI Taxonomy" id="184978"/>
    <lineage>
        <taxon>Eukaryota</taxon>
        <taxon>Fungi</taxon>
        <taxon>Dikarya</taxon>
        <taxon>Ascomycota</taxon>
        <taxon>Pezizomycotina</taxon>
        <taxon>Dothideomycetes</taxon>
        <taxon>Pleosporomycetidae</taxon>
        <taxon>Pleosporales</taxon>
        <taxon>Pleosporineae</taxon>
        <taxon>Pleosporaceae</taxon>
        <taxon>Decorospora</taxon>
    </lineage>
</organism>
<feature type="domain" description="RING-type" evidence="5">
    <location>
        <begin position="357"/>
        <end position="400"/>
    </location>
</feature>
<dbReference type="GO" id="GO:0008270">
    <property type="term" value="F:zinc ion binding"/>
    <property type="evidence" value="ECO:0007669"/>
    <property type="project" value="UniProtKB-KW"/>
</dbReference>
<evidence type="ECO:0000256" key="4">
    <source>
        <dbReference type="PROSITE-ProRule" id="PRU00175"/>
    </source>
</evidence>
<dbReference type="OrthoDB" id="3777578at2759"/>
<gene>
    <name evidence="6" type="ORF">BDW02DRAFT_575414</name>
</gene>
<dbReference type="PROSITE" id="PS50089">
    <property type="entry name" value="ZF_RING_2"/>
    <property type="match status" value="1"/>
</dbReference>
<dbReference type="AlphaFoldDB" id="A0A6A5KSU5"/>
<keyword evidence="1" id="KW-0479">Metal-binding</keyword>
<keyword evidence="7" id="KW-1185">Reference proteome</keyword>
<evidence type="ECO:0000256" key="2">
    <source>
        <dbReference type="ARBA" id="ARBA00022771"/>
    </source>
</evidence>
<dbReference type="InterPro" id="IPR001841">
    <property type="entry name" value="Znf_RING"/>
</dbReference>
<accession>A0A6A5KSU5</accession>
<evidence type="ECO:0000313" key="7">
    <source>
        <dbReference type="Proteomes" id="UP000800040"/>
    </source>
</evidence>
<evidence type="ECO:0000256" key="1">
    <source>
        <dbReference type="ARBA" id="ARBA00022723"/>
    </source>
</evidence>
<dbReference type="Proteomes" id="UP000800040">
    <property type="component" value="Unassembled WGS sequence"/>
</dbReference>
<evidence type="ECO:0000256" key="3">
    <source>
        <dbReference type="ARBA" id="ARBA00022833"/>
    </source>
</evidence>
<evidence type="ECO:0000259" key="5">
    <source>
        <dbReference type="PROSITE" id="PS50089"/>
    </source>
</evidence>
<evidence type="ECO:0000313" key="6">
    <source>
        <dbReference type="EMBL" id="KAF1839312.1"/>
    </source>
</evidence>
<dbReference type="InterPro" id="IPR017907">
    <property type="entry name" value="Znf_RING_CS"/>
</dbReference>
<sequence>MSTEDIPMTNGGNSATRLQFNDPTCLMWAVLALARLDEMIPSDFEALELFEQNAPWAHRLRNVLNDAITAFCDDKMDAIWPNVYSERAEQIVRSLKHATWEYYHWHQTPNPDDERESSYLLEIFEAYHLHVRSQSPTAGEPSEMMILSKMKTVLGELLSDIFDAYNDAVYNEEHNRDGVPFVQEEGLEKLAAAVEQFVRDQTDLRSAANYDFPNSITDESFARLIRASLRDNIRQQFGEALFDLCGAKYARDQQNDAESQALAAEQRDEFAAMVSCLVVPFFFYDSPLLEAYFIPDIDPGDSAFEQDEENDFEQDQDSHWYAGQYELHETQDVLWGPEHAPLDEVSQSVTAPDDPSCSVCGDETTEMRKLTVCGHELCATCLDTQLNIRHECRYKCALCRAKFFPGI</sequence>
<dbReference type="PROSITE" id="PS00518">
    <property type="entry name" value="ZF_RING_1"/>
    <property type="match status" value="1"/>
</dbReference>
<dbReference type="Gene3D" id="3.30.40.10">
    <property type="entry name" value="Zinc/RING finger domain, C3HC4 (zinc finger)"/>
    <property type="match status" value="1"/>
</dbReference>
<dbReference type="SUPFAM" id="SSF57850">
    <property type="entry name" value="RING/U-box"/>
    <property type="match status" value="1"/>
</dbReference>